<organism evidence="1 2">
    <name type="scientific">Pyrrhoderma noxium</name>
    <dbReference type="NCBI Taxonomy" id="2282107"/>
    <lineage>
        <taxon>Eukaryota</taxon>
        <taxon>Fungi</taxon>
        <taxon>Dikarya</taxon>
        <taxon>Basidiomycota</taxon>
        <taxon>Agaricomycotina</taxon>
        <taxon>Agaricomycetes</taxon>
        <taxon>Hymenochaetales</taxon>
        <taxon>Hymenochaetaceae</taxon>
        <taxon>Pyrrhoderma</taxon>
    </lineage>
</organism>
<proteinExistence type="predicted"/>
<accession>A0A286UR42</accession>
<name>A0A286UR42_9AGAM</name>
<gene>
    <name evidence="1" type="ORF">PNOK_0202300</name>
</gene>
<reference evidence="1 2" key="1">
    <citation type="journal article" date="2017" name="Mol. Ecol.">
        <title>Comparative and population genomic landscape of Phellinus noxius: A hypervariable fungus causing root rot in trees.</title>
        <authorList>
            <person name="Chung C.L."/>
            <person name="Lee T.J."/>
            <person name="Akiba M."/>
            <person name="Lee H.H."/>
            <person name="Kuo T.H."/>
            <person name="Liu D."/>
            <person name="Ke H.M."/>
            <person name="Yokoi T."/>
            <person name="Roa M.B."/>
            <person name="Lu M.J."/>
            <person name="Chang Y.Y."/>
            <person name="Ann P.J."/>
            <person name="Tsai J.N."/>
            <person name="Chen C.Y."/>
            <person name="Tzean S.S."/>
            <person name="Ota Y."/>
            <person name="Hattori T."/>
            <person name="Sahashi N."/>
            <person name="Liou R.F."/>
            <person name="Kikuchi T."/>
            <person name="Tsai I.J."/>
        </authorList>
    </citation>
    <scope>NUCLEOTIDE SEQUENCE [LARGE SCALE GENOMIC DNA]</scope>
    <source>
        <strain evidence="1 2">FFPRI411160</strain>
    </source>
</reference>
<dbReference type="InParanoid" id="A0A286UR42"/>
<keyword evidence="2" id="KW-1185">Reference proteome</keyword>
<comment type="caution">
    <text evidence="1">The sequence shown here is derived from an EMBL/GenBank/DDBJ whole genome shotgun (WGS) entry which is preliminary data.</text>
</comment>
<dbReference type="AlphaFoldDB" id="A0A286UR42"/>
<sequence length="118" mass="13579">MKSDWSHFPNSPDQKSRNLWHSQHVHKYLCSKSVDEHALRNYGQTSDAHIQFTRGYNSLMDNSLPHIHNPSMVAVLLRKLPCETIMAYTDDSVPTQSVYGLSCGRSHVFWKLLNLVLL</sequence>
<dbReference type="Proteomes" id="UP000217199">
    <property type="component" value="Unassembled WGS sequence"/>
</dbReference>
<evidence type="ECO:0000313" key="2">
    <source>
        <dbReference type="Proteomes" id="UP000217199"/>
    </source>
</evidence>
<evidence type="ECO:0000313" key="1">
    <source>
        <dbReference type="EMBL" id="PAV22066.1"/>
    </source>
</evidence>
<dbReference type="EMBL" id="NBII01000002">
    <property type="protein sequence ID" value="PAV22066.1"/>
    <property type="molecule type" value="Genomic_DNA"/>
</dbReference>
<protein>
    <submittedName>
        <fullName evidence="1">Uncharacterized protein</fullName>
    </submittedName>
</protein>